<gene>
    <name evidence="1" type="ORF">MNBD_DELTA01-23</name>
</gene>
<protein>
    <recommendedName>
        <fullName evidence="2">SHS2 domain-containing protein</fullName>
    </recommendedName>
</protein>
<dbReference type="Gene3D" id="3.30.1490.300">
    <property type="match status" value="1"/>
</dbReference>
<proteinExistence type="predicted"/>
<evidence type="ECO:0000313" key="1">
    <source>
        <dbReference type="EMBL" id="VAV82292.1"/>
    </source>
</evidence>
<organism evidence="1">
    <name type="scientific">hydrothermal vent metagenome</name>
    <dbReference type="NCBI Taxonomy" id="652676"/>
    <lineage>
        <taxon>unclassified sequences</taxon>
        <taxon>metagenomes</taxon>
        <taxon>ecological metagenomes</taxon>
    </lineage>
</organism>
<reference evidence="1" key="1">
    <citation type="submission" date="2018-06" db="EMBL/GenBank/DDBJ databases">
        <authorList>
            <person name="Zhirakovskaya E."/>
        </authorList>
    </citation>
    <scope>NUCLEOTIDE SEQUENCE</scope>
</reference>
<dbReference type="Gene3D" id="3.30.420.40">
    <property type="match status" value="2"/>
</dbReference>
<dbReference type="EMBL" id="UOEA01000009">
    <property type="protein sequence ID" value="VAV82292.1"/>
    <property type="molecule type" value="Genomic_DNA"/>
</dbReference>
<evidence type="ECO:0008006" key="2">
    <source>
        <dbReference type="Google" id="ProtNLM"/>
    </source>
</evidence>
<dbReference type="AlphaFoldDB" id="A0A3B0QPQ2"/>
<name>A0A3B0QPQ2_9ZZZZ</name>
<accession>A0A3B0QPQ2</accession>
<sequence length="293" mass="30579">MLSSGGNITALSVERDLVSVVVAESRGGRWHLTGGTELAGSLDPKDFDSLKRAVGKAIDGAGLSSTTEVAVSIGDHFANVGLFSFSDFPQSEDDALAIVRLRAKKEFALSDTPVRLDYHVVDPGSPTVVLVVAIDEGVATAIEEALGEKGIEVGRMGLTSFHLANMVLEDKVSPGGNFSIATIIDGTLTLMIFSGGRLDFYRSKSFKGGSDGLARDLRMSFVSYGGGARDELAGGGEEDLMLFTGEIAPDEVKEIEGVKTTVIRVGDFLELGGASSSNASSDILRLAAIGACL</sequence>